<protein>
    <recommendedName>
        <fullName evidence="6">Helicase HerA central domain-containing protein</fullName>
    </recommendedName>
</protein>
<dbReference type="PANTHER" id="PTHR42957:SF1">
    <property type="entry name" value="HELICASE MJ1565-RELATED"/>
    <property type="match status" value="1"/>
</dbReference>
<dbReference type="InterPro" id="IPR002789">
    <property type="entry name" value="HerA_central"/>
</dbReference>
<evidence type="ECO:0000256" key="1">
    <source>
        <dbReference type="ARBA" id="ARBA00007816"/>
    </source>
</evidence>
<organism evidence="7 8">
    <name type="scientific">Candidatus Bilamarchaeum dharawalense</name>
    <dbReference type="NCBI Taxonomy" id="2885759"/>
    <lineage>
        <taxon>Archaea</taxon>
        <taxon>Candidatus Micrarchaeota</taxon>
        <taxon>Candidatus Micrarchaeia</taxon>
        <taxon>Candidatus Anstonellales</taxon>
        <taxon>Candidatus Bilamarchaeaceae</taxon>
        <taxon>Candidatus Bilamarchaeum</taxon>
    </lineage>
</organism>
<comment type="catalytic activity">
    <reaction evidence="4">
        <text>ATP + H2O = ADP + phosphate + H(+)</text>
        <dbReference type="Rhea" id="RHEA:13065"/>
        <dbReference type="ChEBI" id="CHEBI:15377"/>
        <dbReference type="ChEBI" id="CHEBI:15378"/>
        <dbReference type="ChEBI" id="CHEBI:30616"/>
        <dbReference type="ChEBI" id="CHEBI:43474"/>
        <dbReference type="ChEBI" id="CHEBI:456216"/>
        <dbReference type="EC" id="5.6.2.4"/>
    </reaction>
</comment>
<dbReference type="Proteomes" id="UP000789941">
    <property type="component" value="Unassembled WGS sequence"/>
</dbReference>
<evidence type="ECO:0000313" key="7">
    <source>
        <dbReference type="EMBL" id="VVC04171.1"/>
    </source>
</evidence>
<dbReference type="EMBL" id="CABMJJ010000009">
    <property type="protein sequence ID" value="VVC04171.1"/>
    <property type="molecule type" value="Genomic_DNA"/>
</dbReference>
<dbReference type="GO" id="GO:0043138">
    <property type="term" value="F:3'-5' DNA helicase activity"/>
    <property type="evidence" value="ECO:0007669"/>
    <property type="project" value="UniProtKB-EC"/>
</dbReference>
<dbReference type="Pfam" id="PF01935">
    <property type="entry name" value="DUF87"/>
    <property type="match status" value="1"/>
</dbReference>
<feature type="domain" description="Helicase HerA central" evidence="6">
    <location>
        <begin position="204"/>
        <end position="327"/>
    </location>
</feature>
<dbReference type="AlphaFoldDB" id="A0A5E4LRH9"/>
<comment type="similarity">
    <text evidence="1">Belongs to the HerA family.</text>
</comment>
<evidence type="ECO:0000256" key="3">
    <source>
        <dbReference type="ARBA" id="ARBA00048954"/>
    </source>
</evidence>
<comment type="catalytic activity">
    <reaction evidence="3">
        <text>ATP + H2O = ADP + phosphate + H(+)</text>
        <dbReference type="Rhea" id="RHEA:13065"/>
        <dbReference type="ChEBI" id="CHEBI:15377"/>
        <dbReference type="ChEBI" id="CHEBI:15378"/>
        <dbReference type="ChEBI" id="CHEBI:30616"/>
        <dbReference type="ChEBI" id="CHEBI:43474"/>
        <dbReference type="ChEBI" id="CHEBI:456216"/>
        <dbReference type="EC" id="5.6.2.3"/>
    </reaction>
</comment>
<dbReference type="InterPro" id="IPR027417">
    <property type="entry name" value="P-loop_NTPase"/>
</dbReference>
<evidence type="ECO:0000259" key="6">
    <source>
        <dbReference type="Pfam" id="PF01935"/>
    </source>
</evidence>
<dbReference type="Gene3D" id="3.40.50.300">
    <property type="entry name" value="P-loop containing nucleotide triphosphate hydrolases"/>
    <property type="match status" value="2"/>
</dbReference>
<proteinExistence type="inferred from homology"/>
<comment type="catalytic activity">
    <reaction evidence="2">
        <text>Couples ATP hydrolysis with the unwinding of duplex DNA by translocating in the 3'-5' direction.</text>
        <dbReference type="EC" id="5.6.2.4"/>
    </reaction>
</comment>
<dbReference type="PANTHER" id="PTHR42957">
    <property type="entry name" value="HELICASE MJ1565-RELATED"/>
    <property type="match status" value="1"/>
</dbReference>
<comment type="caution">
    <text evidence="7">The sequence shown here is derived from an EMBL/GenBank/DDBJ whole genome shotgun (WGS) entry which is preliminary data.</text>
</comment>
<feature type="compositionally biased region" description="Basic and acidic residues" evidence="5">
    <location>
        <begin position="640"/>
        <end position="655"/>
    </location>
</feature>
<reference evidence="7 8" key="1">
    <citation type="submission" date="2019-08" db="EMBL/GenBank/DDBJ databases">
        <authorList>
            <person name="Vazquez-Campos X."/>
        </authorList>
    </citation>
    <scope>NUCLEOTIDE SEQUENCE [LARGE SCALE GENOMIC DNA]</scope>
    <source>
        <strain evidence="7">LFW-283_2</strain>
    </source>
</reference>
<name>A0A5E4LRH9_9ARCH</name>
<accession>A0A5E4LRH9</accession>
<feature type="compositionally biased region" description="Basic residues" evidence="5">
    <location>
        <begin position="721"/>
        <end position="730"/>
    </location>
</feature>
<sequence length="730" mass="82935">MEVREIHLYSEKIEDDDVKNLFNRVVKSKFPLFGFISLSDFFSLNALTLVVKRNINTVKFYAKEKDCLQNISPLIFPYRMCDPSLLKLSEGSYFPIPGMYVINGAQHDLLDFILKEKIEQMTLNITKVMGQFIASGTVVKESGQKGIFVVLAPQKFLNINLEKNPSIYIELLEPLPKQIYMSSKYPVFEETGVSMGVDNYDPLQHTIIAGTSGSGKSKGLFVLLKALEAKYKDNTRIVVVDPHGEFAKLFPHAKIINFIDNYIEPLDVGRDKSPMLTQLVSQLITSSIGQENKYSERVLFYTVHLLSSINKLDLNNISLLLTDSSVKAEYVSMCDNDEVKRFFDEEYNDIHIHHFNNAILPILNFVGEYQLYLGKEKKREGLLEAIQQNRITVVAFDPKFFGRRMISFLAGAVINQMYILAITGKLMDKPTVLVVDEFPRVETRVTKDILSETRKFNLFAYLSCQYLGQLSKEVLDSIVSNARNIIAFKINRQDATMLSSIMEIKVEEYFKKHRATTELEESKKEMFVRLHQRECIVRLFDGVKYLLPMKLKIVDARKWGLREGADPYVERTPPPEAPGVLRSKPMENAFVNQAPQDSERHLPPAQPLPRMSVAQQKGEEPPRTEAPIDSATGLYCVAEEGEKPPGEEKEEKPDLPEPMTDSPWLQETPDAIYQLGKAKMNGDVPKEAETIIKKDDNPSATTPSEPETAPKTTSKEDKPKKPVKKAKKKE</sequence>
<dbReference type="CDD" id="cd01127">
    <property type="entry name" value="TrwB_TraG_TraD_VirD4"/>
    <property type="match status" value="1"/>
</dbReference>
<gene>
    <name evidence="7" type="ORF">LFW2832_00778</name>
</gene>
<feature type="region of interest" description="Disordered" evidence="5">
    <location>
        <begin position="640"/>
        <end position="730"/>
    </location>
</feature>
<evidence type="ECO:0000256" key="5">
    <source>
        <dbReference type="SAM" id="MobiDB-lite"/>
    </source>
</evidence>
<feature type="compositionally biased region" description="Basic and acidic residues" evidence="5">
    <location>
        <begin position="684"/>
        <end position="697"/>
    </location>
</feature>
<evidence type="ECO:0000313" key="8">
    <source>
        <dbReference type="Proteomes" id="UP000789941"/>
    </source>
</evidence>
<dbReference type="GO" id="GO:0043139">
    <property type="term" value="F:5'-3' DNA helicase activity"/>
    <property type="evidence" value="ECO:0007669"/>
    <property type="project" value="UniProtKB-EC"/>
</dbReference>
<dbReference type="InterPro" id="IPR008571">
    <property type="entry name" value="HerA-like"/>
</dbReference>
<evidence type="ECO:0000256" key="2">
    <source>
        <dbReference type="ARBA" id="ARBA00034617"/>
    </source>
</evidence>
<dbReference type="SUPFAM" id="SSF52540">
    <property type="entry name" value="P-loop containing nucleoside triphosphate hydrolases"/>
    <property type="match status" value="1"/>
</dbReference>
<evidence type="ECO:0000256" key="4">
    <source>
        <dbReference type="ARBA" id="ARBA00048988"/>
    </source>
</evidence>